<keyword evidence="1" id="KW-0732">Signal</keyword>
<evidence type="ECO:0000313" key="3">
    <source>
        <dbReference type="Proteomes" id="UP001230654"/>
    </source>
</evidence>
<organism evidence="2 3">
    <name type="scientific">Streptomyces rishiriensis</name>
    <dbReference type="NCBI Taxonomy" id="68264"/>
    <lineage>
        <taxon>Bacteria</taxon>
        <taxon>Bacillati</taxon>
        <taxon>Actinomycetota</taxon>
        <taxon>Actinomycetes</taxon>
        <taxon>Kitasatosporales</taxon>
        <taxon>Streptomycetaceae</taxon>
        <taxon>Streptomyces</taxon>
    </lineage>
</organism>
<gene>
    <name evidence="2" type="ORF">QF030_004187</name>
</gene>
<feature type="chain" id="PRO_5046431684" description="Secreted protein" evidence="1">
    <location>
        <begin position="31"/>
        <end position="103"/>
    </location>
</feature>
<comment type="caution">
    <text evidence="2">The sequence shown here is derived from an EMBL/GenBank/DDBJ whole genome shotgun (WGS) entry which is preliminary data.</text>
</comment>
<protein>
    <recommendedName>
        <fullName evidence="4">Secreted protein</fullName>
    </recommendedName>
</protein>
<dbReference type="EMBL" id="JAUSWV010000002">
    <property type="protein sequence ID" value="MDQ0582009.1"/>
    <property type="molecule type" value="Genomic_DNA"/>
</dbReference>
<reference evidence="2 3" key="1">
    <citation type="submission" date="2023-07" db="EMBL/GenBank/DDBJ databases">
        <title>Comparative genomics of wheat-associated soil bacteria to identify genetic determinants of phenazine resistance.</title>
        <authorList>
            <person name="Mouncey N."/>
        </authorList>
    </citation>
    <scope>NUCLEOTIDE SEQUENCE [LARGE SCALE GENOMIC DNA]</scope>
    <source>
        <strain evidence="2 3">B2I6</strain>
    </source>
</reference>
<keyword evidence="3" id="KW-1185">Reference proteome</keyword>
<evidence type="ECO:0000256" key="1">
    <source>
        <dbReference type="SAM" id="SignalP"/>
    </source>
</evidence>
<dbReference type="RefSeq" id="WP_307164183.1">
    <property type="nucleotide sequence ID" value="NZ_JAUSWV010000002.1"/>
</dbReference>
<accession>A0ABU0NSB9</accession>
<evidence type="ECO:0000313" key="2">
    <source>
        <dbReference type="EMBL" id="MDQ0582009.1"/>
    </source>
</evidence>
<sequence length="103" mass="10809">MSSAARRPLSRTWLRTLALLLALLVPGAAAEVSAAPFAAAEIAEYDTLDTALRPAPCFHRPAAPLRPAALPVAAPGVPADAPRPAPHRPSYALRALRTVVLRC</sequence>
<proteinExistence type="predicted"/>
<evidence type="ECO:0008006" key="4">
    <source>
        <dbReference type="Google" id="ProtNLM"/>
    </source>
</evidence>
<dbReference type="Proteomes" id="UP001230654">
    <property type="component" value="Unassembled WGS sequence"/>
</dbReference>
<name>A0ABU0NSB9_STRRH</name>
<feature type="signal peptide" evidence="1">
    <location>
        <begin position="1"/>
        <end position="30"/>
    </location>
</feature>